<dbReference type="KEGG" id="sur:STAUR_2453"/>
<dbReference type="HOGENOM" id="CLU_157920_0_0_7"/>
<evidence type="ECO:0000313" key="2">
    <source>
        <dbReference type="Proteomes" id="UP000001351"/>
    </source>
</evidence>
<keyword evidence="2" id="KW-1185">Reference proteome</keyword>
<evidence type="ECO:0000313" key="1">
    <source>
        <dbReference type="EMBL" id="ADO70257.1"/>
    </source>
</evidence>
<proteinExistence type="predicted"/>
<dbReference type="OrthoDB" id="5382558at2"/>
<name>E3FGC2_STIAD</name>
<dbReference type="AlphaFoldDB" id="E3FGC2"/>
<protein>
    <submittedName>
        <fullName evidence="1">Conserved uncharacterized protein</fullName>
    </submittedName>
</protein>
<sequence>MLAYEADRRPTRHYNARAAERALRSDIEEFLMTWGTETRAAGATHITLVRRDLPFELQDSEEADRAEGWIIVASDDGSLITCYRRTDAWRFVRRKSQMRPRRRSRRI</sequence>
<dbReference type="EMBL" id="CP002271">
    <property type="protein sequence ID" value="ADO70257.1"/>
    <property type="molecule type" value="Genomic_DNA"/>
</dbReference>
<dbReference type="RefSeq" id="WP_013375245.1">
    <property type="nucleotide sequence ID" value="NC_014623.1"/>
</dbReference>
<organism evidence="1 2">
    <name type="scientific">Stigmatella aurantiaca (strain DW4/3-1)</name>
    <dbReference type="NCBI Taxonomy" id="378806"/>
    <lineage>
        <taxon>Bacteria</taxon>
        <taxon>Pseudomonadati</taxon>
        <taxon>Myxococcota</taxon>
        <taxon>Myxococcia</taxon>
        <taxon>Myxococcales</taxon>
        <taxon>Cystobacterineae</taxon>
        <taxon>Archangiaceae</taxon>
        <taxon>Stigmatella</taxon>
    </lineage>
</organism>
<gene>
    <name evidence="1" type="ordered locus">STAUR_2453</name>
</gene>
<dbReference type="Proteomes" id="UP000001351">
    <property type="component" value="Chromosome"/>
</dbReference>
<accession>E3FGC2</accession>
<reference evidence="1 2" key="1">
    <citation type="journal article" date="2011" name="Mol. Biol. Evol.">
        <title>Comparative genomic analysis of fruiting body formation in Myxococcales.</title>
        <authorList>
            <person name="Huntley S."/>
            <person name="Hamann N."/>
            <person name="Wegener-Feldbrugge S."/>
            <person name="Treuner-Lange A."/>
            <person name="Kube M."/>
            <person name="Reinhardt R."/>
            <person name="Klages S."/>
            <person name="Muller R."/>
            <person name="Ronning C.M."/>
            <person name="Nierman W.C."/>
            <person name="Sogaard-Andersen L."/>
        </authorList>
    </citation>
    <scope>NUCLEOTIDE SEQUENCE [LARGE SCALE GENOMIC DNA]</scope>
    <source>
        <strain evidence="1 2">DW4/3-1</strain>
    </source>
</reference>